<organism evidence="1 2">
    <name type="scientific">Bradyrhizobium quebecense</name>
    <dbReference type="NCBI Taxonomy" id="2748629"/>
    <lineage>
        <taxon>Bacteria</taxon>
        <taxon>Pseudomonadati</taxon>
        <taxon>Pseudomonadota</taxon>
        <taxon>Alphaproteobacteria</taxon>
        <taxon>Hyphomicrobiales</taxon>
        <taxon>Nitrobacteraceae</taxon>
        <taxon>Bradyrhizobium</taxon>
    </lineage>
</organism>
<sequence length="80" mass="9463">MTLKRPRAIMTAGIRRELDAAGLTETFKERPPYQRNDDLHWIERSVRAATKRKRIDQMLEELRAGGVYMRMAHRPSKRAR</sequence>
<comment type="caution">
    <text evidence="1">The sequence shown here is derived from an EMBL/GenBank/DDBJ whole genome shotgun (WGS) entry which is preliminary data.</text>
</comment>
<dbReference type="RefSeq" id="WP_207829659.1">
    <property type="nucleotide sequence ID" value="NZ_CP088282.1"/>
</dbReference>
<evidence type="ECO:0000313" key="2">
    <source>
        <dbReference type="Proteomes" id="UP000692816"/>
    </source>
</evidence>
<accession>A0ABS3M8T4</accession>
<gene>
    <name evidence="1" type="ORF">J4P68_00340</name>
</gene>
<dbReference type="Proteomes" id="UP000692816">
    <property type="component" value="Unassembled WGS sequence"/>
</dbReference>
<dbReference type="Pfam" id="PF13376">
    <property type="entry name" value="OmdA"/>
    <property type="match status" value="1"/>
</dbReference>
<reference evidence="1" key="1">
    <citation type="journal article" date="2021" name="Int. J. Syst. Evol. Microbiol.">
        <title>Bradyrhizobium septentrionale sp. nov. (sv. septentrionale) and Bradyrhizobium quebecense sp. nov. (sv. septentrionale) associated with legumes native to Canada possess rearranged symbiosis genes and numerous insertion sequences.</title>
        <authorList>
            <person name="Bromfield E.S.P."/>
            <person name="Cloutier S."/>
        </authorList>
    </citation>
    <scope>NUCLEOTIDE SEQUENCE</scope>
    <source>
        <strain evidence="1">12S5</strain>
    </source>
</reference>
<keyword evidence="2" id="KW-1185">Reference proteome</keyword>
<protein>
    <submittedName>
        <fullName evidence="1">YdeI/OmpD-associated family protein</fullName>
    </submittedName>
</protein>
<evidence type="ECO:0000313" key="1">
    <source>
        <dbReference type="EMBL" id="MBO1427884.1"/>
    </source>
</evidence>
<dbReference type="EMBL" id="JAGEPA010000001">
    <property type="protein sequence ID" value="MBO1427884.1"/>
    <property type="molecule type" value="Genomic_DNA"/>
</dbReference>
<proteinExistence type="predicted"/>
<name>A0ABS3M8T4_9BRAD</name>